<name>A0A315SAP8_BIFAN</name>
<dbReference type="HAMAP" id="MF_00006">
    <property type="entry name" value="Arg_succ_lyase"/>
    <property type="match status" value="1"/>
</dbReference>
<protein>
    <recommendedName>
        <fullName evidence="2 6">Argininosuccinate lyase</fullName>
        <shortName evidence="6">ASAL</shortName>
        <ecNumber evidence="2 6">4.3.2.1</ecNumber>
    </recommendedName>
    <alternativeName>
        <fullName evidence="6">Arginosuccinase</fullName>
    </alternativeName>
</protein>
<dbReference type="Gene3D" id="1.10.275.10">
    <property type="entry name" value="Fumarase/aspartase (N-terminal domain)"/>
    <property type="match status" value="1"/>
</dbReference>
<dbReference type="Pfam" id="PF14698">
    <property type="entry name" value="ASL_C2"/>
    <property type="match status" value="1"/>
</dbReference>
<comment type="pathway">
    <text evidence="1 6">Amino-acid biosynthesis; L-arginine biosynthesis; L-arginine from L-ornithine and carbamoyl phosphate: step 3/3.</text>
</comment>
<evidence type="ECO:0000256" key="4">
    <source>
        <dbReference type="ARBA" id="ARBA00022605"/>
    </source>
</evidence>
<evidence type="ECO:0000256" key="1">
    <source>
        <dbReference type="ARBA" id="ARBA00004941"/>
    </source>
</evidence>
<organism evidence="9 10">
    <name type="scientific">Bifidobacterium animalis subsp. lactis</name>
    <name type="common">Bifidobacterium lactis</name>
    <dbReference type="NCBI Taxonomy" id="302911"/>
    <lineage>
        <taxon>Bacteria</taxon>
        <taxon>Bacillati</taxon>
        <taxon>Actinomycetota</taxon>
        <taxon>Actinomycetes</taxon>
        <taxon>Bifidobacteriales</taxon>
        <taxon>Bifidobacteriaceae</taxon>
        <taxon>Bifidobacterium</taxon>
    </lineage>
</organism>
<dbReference type="GeneID" id="29696587"/>
<evidence type="ECO:0000256" key="6">
    <source>
        <dbReference type="HAMAP-Rule" id="MF_00006"/>
    </source>
</evidence>
<dbReference type="InterPro" id="IPR022761">
    <property type="entry name" value="Fumarate_lyase_N"/>
</dbReference>
<dbReference type="InterPro" id="IPR029419">
    <property type="entry name" value="Arg_succ_lyase_C"/>
</dbReference>
<comment type="caution">
    <text evidence="9">The sequence shown here is derived from an EMBL/GenBank/DDBJ whole genome shotgun (WGS) entry which is preliminary data.</text>
</comment>
<evidence type="ECO:0000259" key="8">
    <source>
        <dbReference type="Pfam" id="PF14698"/>
    </source>
</evidence>
<comment type="subcellular location">
    <subcellularLocation>
        <location evidence="6">Cytoplasm</location>
    </subcellularLocation>
</comment>
<evidence type="ECO:0000256" key="2">
    <source>
        <dbReference type="ARBA" id="ARBA00012338"/>
    </source>
</evidence>
<dbReference type="PANTHER" id="PTHR43814:SF1">
    <property type="entry name" value="ARGININOSUCCINATE LYASE"/>
    <property type="match status" value="1"/>
</dbReference>
<dbReference type="InterPro" id="IPR008948">
    <property type="entry name" value="L-Aspartase-like"/>
</dbReference>
<proteinExistence type="inferred from homology"/>
<comment type="catalytic activity">
    <reaction evidence="6">
        <text>2-(N(omega)-L-arginino)succinate = fumarate + L-arginine</text>
        <dbReference type="Rhea" id="RHEA:24020"/>
        <dbReference type="ChEBI" id="CHEBI:29806"/>
        <dbReference type="ChEBI" id="CHEBI:32682"/>
        <dbReference type="ChEBI" id="CHEBI:57472"/>
        <dbReference type="EC" id="4.3.2.1"/>
    </reaction>
</comment>
<evidence type="ECO:0000256" key="5">
    <source>
        <dbReference type="ARBA" id="ARBA00023239"/>
    </source>
</evidence>
<evidence type="ECO:0000313" key="10">
    <source>
        <dbReference type="Proteomes" id="UP000293613"/>
    </source>
</evidence>
<dbReference type="NCBIfam" id="TIGR00838">
    <property type="entry name" value="argH"/>
    <property type="match status" value="1"/>
</dbReference>
<dbReference type="Gene3D" id="1.20.200.10">
    <property type="entry name" value="Fumarase/aspartase (Central domain)"/>
    <property type="match status" value="1"/>
</dbReference>
<dbReference type="PRINTS" id="PR00145">
    <property type="entry name" value="ARGSUCLYASE"/>
</dbReference>
<dbReference type="Proteomes" id="UP000293613">
    <property type="component" value="Unassembled WGS sequence"/>
</dbReference>
<dbReference type="EC" id="4.3.2.1" evidence="2 6"/>
<dbReference type="InterPro" id="IPR020557">
    <property type="entry name" value="Fumarate_lyase_CS"/>
</dbReference>
<dbReference type="PROSITE" id="PS00163">
    <property type="entry name" value="FUMARATE_LYASES"/>
    <property type="match status" value="1"/>
</dbReference>
<dbReference type="InterPro" id="IPR000362">
    <property type="entry name" value="Fumarate_lyase_fam"/>
</dbReference>
<dbReference type="GO" id="GO:0042450">
    <property type="term" value="P:L-arginine biosynthetic process via ornithine"/>
    <property type="evidence" value="ECO:0007669"/>
    <property type="project" value="UniProtKB-UniRule"/>
</dbReference>
<keyword evidence="3 6" id="KW-0055">Arginine biosynthesis</keyword>
<dbReference type="SUPFAM" id="SSF48557">
    <property type="entry name" value="L-aspartase-like"/>
    <property type="match status" value="1"/>
</dbReference>
<accession>A0A315SAP8</accession>
<dbReference type="RefSeq" id="WP_004218072.1">
    <property type="nucleotide sequence ID" value="NZ_CAKMAC010000001.1"/>
</dbReference>
<dbReference type="Gene3D" id="1.10.40.30">
    <property type="entry name" value="Fumarase/aspartase (C-terminal domain)"/>
    <property type="match status" value="1"/>
</dbReference>
<dbReference type="InterPro" id="IPR024083">
    <property type="entry name" value="Fumarase/histidase_N"/>
</dbReference>
<dbReference type="UniPathway" id="UPA00068">
    <property type="reaction ID" value="UER00114"/>
</dbReference>
<gene>
    <name evidence="6" type="primary">argH</name>
    <name evidence="9" type="ORF">PG2011B_0755</name>
</gene>
<dbReference type="PANTHER" id="PTHR43814">
    <property type="entry name" value="ARGININOSUCCINATE LYASE"/>
    <property type="match status" value="1"/>
</dbReference>
<dbReference type="PRINTS" id="PR00149">
    <property type="entry name" value="FUMRATELYASE"/>
</dbReference>
<feature type="domain" description="Argininosuccinate lyase C-terminal" evidence="8">
    <location>
        <begin position="376"/>
        <end position="448"/>
    </location>
</feature>
<keyword evidence="5 6" id="KW-0456">Lyase</keyword>
<keyword evidence="6" id="KW-0963">Cytoplasm</keyword>
<keyword evidence="4 6" id="KW-0028">Amino-acid biosynthesis</keyword>
<dbReference type="FunFam" id="1.10.40.30:FF:000001">
    <property type="entry name" value="Argininosuccinate lyase"/>
    <property type="match status" value="1"/>
</dbReference>
<reference evidence="9 10" key="1">
    <citation type="journal article" date="2019" name="Appl. Environ. Microbiol.">
        <title>Dissecting the evolutionary development of the Bifidobacterium animalis species through comparative genomics analyses.</title>
        <authorList>
            <person name="Lugli G.A."/>
            <person name="Mancino W."/>
            <person name="Milani C."/>
            <person name="Duranti S."/>
            <person name="Mancabelli L."/>
            <person name="Napoli S."/>
            <person name="Mangifesta M."/>
            <person name="Viappiani A."/>
            <person name="Anzalone R."/>
            <person name="Longhi G."/>
            <person name="van Sinderen D."/>
            <person name="Ventura M."/>
            <person name="Turroni F."/>
        </authorList>
    </citation>
    <scope>NUCLEOTIDE SEQUENCE [LARGE SCALE GENOMIC DNA]</scope>
    <source>
        <strain evidence="9 10">2011B</strain>
    </source>
</reference>
<dbReference type="AlphaFoldDB" id="A0A315SAP8"/>
<dbReference type="OMA" id="DFAIEFC"/>
<dbReference type="GO" id="GO:0005829">
    <property type="term" value="C:cytosol"/>
    <property type="evidence" value="ECO:0007669"/>
    <property type="project" value="TreeGrafter"/>
</dbReference>
<dbReference type="FunFam" id="1.20.200.10:FF:000015">
    <property type="entry name" value="argininosuccinate lyase isoform X2"/>
    <property type="match status" value="1"/>
</dbReference>
<dbReference type="InterPro" id="IPR009049">
    <property type="entry name" value="Argininosuccinate_lyase"/>
</dbReference>
<comment type="similarity">
    <text evidence="6">Belongs to the lyase 1 family. Argininosuccinate lyase subfamily.</text>
</comment>
<dbReference type="CDD" id="cd01359">
    <property type="entry name" value="Argininosuccinate_lyase"/>
    <property type="match status" value="1"/>
</dbReference>
<feature type="domain" description="Fumarate lyase N-terminal" evidence="7">
    <location>
        <begin position="28"/>
        <end position="313"/>
    </location>
</feature>
<dbReference type="GO" id="GO:0004056">
    <property type="term" value="F:argininosuccinate lyase activity"/>
    <property type="evidence" value="ECO:0007669"/>
    <property type="project" value="UniProtKB-UniRule"/>
</dbReference>
<sequence length="498" mass="54723">MSDDHKPESQDHLALWGGRFSSGPSPELALLSKSTQFDWRLADDDIAGSRAHARALGRAGLLTADELQRMEAALDELQRQVDSGEFTPIDDDEDEATALERGLLQIAGDELGGKLRAGRSRNDQIATLIRMWMRRHARVVANQLLNLADALIVQAKDAGHTVMPGRTHMQHAQPVLLAHQLIAHVWPLLRDVERLRDWDQRVDASPYGSGALAGNTLGLEPVAVARELGFTNVTENSIDGTASRDLVAEFSFVMAMAGVDISRLSEEIIIWNTQEFGFVKLDDAYSTGSSIMPQKKNPDIAELARGKAGRLIGDLTGLLATLKGLPTAYTRDLQEDKEAVFDQVDTLEVLLPAFTGMIRTMRFDEQRLEKEAPTGFALATDIAEWLVKNGVPFRHAHELSGACVKVAENRGVELWDLSDDDFIEIFRGFVEPDVAVEVREVLSTEGSVSARAGKGGTAPNRVREQIMSAKTLIEQLRSFFQVKSDGMAYKACGSLNKQ</sequence>
<evidence type="ECO:0000259" key="7">
    <source>
        <dbReference type="Pfam" id="PF00206"/>
    </source>
</evidence>
<evidence type="ECO:0000313" key="9">
    <source>
        <dbReference type="EMBL" id="RYM95286.1"/>
    </source>
</evidence>
<dbReference type="EMBL" id="RSCO01000020">
    <property type="protein sequence ID" value="RYM95286.1"/>
    <property type="molecule type" value="Genomic_DNA"/>
</dbReference>
<dbReference type="Pfam" id="PF00206">
    <property type="entry name" value="Lyase_1"/>
    <property type="match status" value="1"/>
</dbReference>
<evidence type="ECO:0000256" key="3">
    <source>
        <dbReference type="ARBA" id="ARBA00022571"/>
    </source>
</evidence>